<dbReference type="EMBL" id="CAJNOJ010000001">
    <property type="protein sequence ID" value="CAF0718785.1"/>
    <property type="molecule type" value="Genomic_DNA"/>
</dbReference>
<dbReference type="SUPFAM" id="SSF81296">
    <property type="entry name" value="E set domains"/>
    <property type="match status" value="1"/>
</dbReference>
<proteinExistence type="inferred from homology"/>
<dbReference type="GO" id="GO:0005737">
    <property type="term" value="C:cytoplasm"/>
    <property type="evidence" value="ECO:0007669"/>
    <property type="project" value="TreeGrafter"/>
</dbReference>
<dbReference type="Gene3D" id="2.60.40.640">
    <property type="match status" value="2"/>
</dbReference>
<dbReference type="PANTHER" id="PTHR11188:SF17">
    <property type="entry name" value="FI21816P1"/>
    <property type="match status" value="1"/>
</dbReference>
<dbReference type="OrthoDB" id="2333384at2759"/>
<feature type="domain" description="Arrestin C-terminal-like" evidence="4">
    <location>
        <begin position="214"/>
        <end position="330"/>
    </location>
</feature>
<evidence type="ECO:0000259" key="3">
    <source>
        <dbReference type="Pfam" id="PF00339"/>
    </source>
</evidence>
<dbReference type="PANTHER" id="PTHR11188">
    <property type="entry name" value="ARRESTIN DOMAIN CONTAINING PROTEIN"/>
    <property type="match status" value="1"/>
</dbReference>
<dbReference type="GO" id="GO:0015031">
    <property type="term" value="P:protein transport"/>
    <property type="evidence" value="ECO:0007669"/>
    <property type="project" value="TreeGrafter"/>
</dbReference>
<dbReference type="Proteomes" id="UP000663852">
    <property type="component" value="Unassembled WGS sequence"/>
</dbReference>
<evidence type="ECO:0000256" key="2">
    <source>
        <dbReference type="SAM" id="SignalP"/>
    </source>
</evidence>
<evidence type="ECO:0000259" key="4">
    <source>
        <dbReference type="Pfam" id="PF02752"/>
    </source>
</evidence>
<sequence>MKIYCCFLQYFPLLLVFVCKTIDGSEWNIRCRFDGRNDNKFWIGETISGFVDFIQTDSSVIKLRSINAELIGELILDEDEGNRDSEGSKKSQKEIFFQQKILVHPLNKTGTFRVPYGTHSWPFHFQLAKDLPPSLHPNSTNILQLDTDMLQMNTGILQLDTDTLSFNYFVRFTFVRPEWYRFNVEKKFPIVVQQPTTFLPAIKLQMEKASRSGVRLRVTLNNSIVFAQNNLSFNIDLDNPKGAFIHHITVHFIQYIKTYSGKRANDIIKIELDGIRNRKDKHINENFQLNIPLIITSFCKNGTRIFYSLHVEVHLRGIFTNIRLEVPIILKRGELNLENINRNRSVYFNYCNSIDATPPPCIRMPEDMQQLPN</sequence>
<comment type="similarity">
    <text evidence="1">Belongs to the arrestin family.</text>
</comment>
<feature type="signal peptide" evidence="2">
    <location>
        <begin position="1"/>
        <end position="24"/>
    </location>
</feature>
<evidence type="ECO:0000313" key="6">
    <source>
        <dbReference type="EMBL" id="CAF1510016.1"/>
    </source>
</evidence>
<accession>A0A815U6X9</accession>
<evidence type="ECO:0008006" key="8">
    <source>
        <dbReference type="Google" id="ProtNLM"/>
    </source>
</evidence>
<dbReference type="Proteomes" id="UP000663828">
    <property type="component" value="Unassembled WGS sequence"/>
</dbReference>
<name>A0A815U6X9_ADIRI</name>
<dbReference type="Pfam" id="PF02752">
    <property type="entry name" value="Arrestin_C"/>
    <property type="match status" value="1"/>
</dbReference>
<gene>
    <name evidence="5" type="ORF">EDS130_LOCUS6</name>
    <name evidence="6" type="ORF">XAT740_LOCUS40165</name>
</gene>
<feature type="chain" id="PRO_5035607910" description="Arrestin-like N-terminal domain-containing protein" evidence="2">
    <location>
        <begin position="25"/>
        <end position="373"/>
    </location>
</feature>
<evidence type="ECO:0000313" key="5">
    <source>
        <dbReference type="EMBL" id="CAF0718785.1"/>
    </source>
</evidence>
<dbReference type="InterPro" id="IPR014756">
    <property type="entry name" value="Ig_E-set"/>
</dbReference>
<reference evidence="6" key="1">
    <citation type="submission" date="2021-02" db="EMBL/GenBank/DDBJ databases">
        <authorList>
            <person name="Nowell W R."/>
        </authorList>
    </citation>
    <scope>NUCLEOTIDE SEQUENCE</scope>
</reference>
<keyword evidence="7" id="KW-1185">Reference proteome</keyword>
<dbReference type="InterPro" id="IPR014752">
    <property type="entry name" value="Arrestin-like_C"/>
</dbReference>
<comment type="caution">
    <text evidence="6">The sequence shown here is derived from an EMBL/GenBank/DDBJ whole genome shotgun (WGS) entry which is preliminary data.</text>
</comment>
<dbReference type="AlphaFoldDB" id="A0A815U6X9"/>
<protein>
    <recommendedName>
        <fullName evidence="8">Arrestin-like N-terminal domain-containing protein</fullName>
    </recommendedName>
</protein>
<dbReference type="InterPro" id="IPR050357">
    <property type="entry name" value="Arrestin_domain-protein"/>
</dbReference>
<organism evidence="6 7">
    <name type="scientific">Adineta ricciae</name>
    <name type="common">Rotifer</name>
    <dbReference type="NCBI Taxonomy" id="249248"/>
    <lineage>
        <taxon>Eukaryota</taxon>
        <taxon>Metazoa</taxon>
        <taxon>Spiralia</taxon>
        <taxon>Gnathifera</taxon>
        <taxon>Rotifera</taxon>
        <taxon>Eurotatoria</taxon>
        <taxon>Bdelloidea</taxon>
        <taxon>Adinetida</taxon>
        <taxon>Adinetidae</taxon>
        <taxon>Adineta</taxon>
    </lineage>
</organism>
<dbReference type="InterPro" id="IPR011022">
    <property type="entry name" value="Arrestin_C-like"/>
</dbReference>
<keyword evidence="2" id="KW-0732">Signal</keyword>
<evidence type="ECO:0000256" key="1">
    <source>
        <dbReference type="ARBA" id="ARBA00005298"/>
    </source>
</evidence>
<dbReference type="InterPro" id="IPR011021">
    <property type="entry name" value="Arrestin-like_N"/>
</dbReference>
<feature type="domain" description="Arrestin-like N-terminal" evidence="3">
    <location>
        <begin position="31"/>
        <end position="192"/>
    </location>
</feature>
<dbReference type="EMBL" id="CAJNOR010004539">
    <property type="protein sequence ID" value="CAF1510016.1"/>
    <property type="molecule type" value="Genomic_DNA"/>
</dbReference>
<dbReference type="Pfam" id="PF00339">
    <property type="entry name" value="Arrestin_N"/>
    <property type="match status" value="1"/>
</dbReference>
<evidence type="ECO:0000313" key="7">
    <source>
        <dbReference type="Proteomes" id="UP000663828"/>
    </source>
</evidence>